<dbReference type="HOGENOM" id="CLU_2794801_0_0_1"/>
<sequence>MRMSMPQVWFPRSSKLSIHTYHRPIPSKSKGWTQSPSNNDNVDLLPPMERMSPPTRPLPILVHPPRRR</sequence>
<name>A0A0C3CJU0_PILCF</name>
<reference evidence="3" key="2">
    <citation type="submission" date="2015-01" db="EMBL/GenBank/DDBJ databases">
        <title>Evolutionary Origins and Diversification of the Mycorrhizal Mutualists.</title>
        <authorList>
            <consortium name="DOE Joint Genome Institute"/>
            <consortium name="Mycorrhizal Genomics Consortium"/>
            <person name="Kohler A."/>
            <person name="Kuo A."/>
            <person name="Nagy L.G."/>
            <person name="Floudas D."/>
            <person name="Copeland A."/>
            <person name="Barry K.W."/>
            <person name="Cichocki N."/>
            <person name="Veneault-Fourrey C."/>
            <person name="LaButti K."/>
            <person name="Lindquist E.A."/>
            <person name="Lipzen A."/>
            <person name="Lundell T."/>
            <person name="Morin E."/>
            <person name="Murat C."/>
            <person name="Riley R."/>
            <person name="Ohm R."/>
            <person name="Sun H."/>
            <person name="Tunlid A."/>
            <person name="Henrissat B."/>
            <person name="Grigoriev I.V."/>
            <person name="Hibbett D.S."/>
            <person name="Martin F."/>
        </authorList>
    </citation>
    <scope>NUCLEOTIDE SEQUENCE [LARGE SCALE GENOMIC DNA]</scope>
    <source>
        <strain evidence="3">F 1598</strain>
    </source>
</reference>
<reference evidence="2 3" key="1">
    <citation type="submission" date="2014-04" db="EMBL/GenBank/DDBJ databases">
        <authorList>
            <consortium name="DOE Joint Genome Institute"/>
            <person name="Kuo A."/>
            <person name="Tarkka M."/>
            <person name="Buscot F."/>
            <person name="Kohler A."/>
            <person name="Nagy L.G."/>
            <person name="Floudas D."/>
            <person name="Copeland A."/>
            <person name="Barry K.W."/>
            <person name="Cichocki N."/>
            <person name="Veneault-Fourrey C."/>
            <person name="LaButti K."/>
            <person name="Lindquist E.A."/>
            <person name="Lipzen A."/>
            <person name="Lundell T."/>
            <person name="Morin E."/>
            <person name="Murat C."/>
            <person name="Sun H."/>
            <person name="Tunlid A."/>
            <person name="Henrissat B."/>
            <person name="Grigoriev I.V."/>
            <person name="Hibbett D.S."/>
            <person name="Martin F."/>
            <person name="Nordberg H.P."/>
            <person name="Cantor M.N."/>
            <person name="Hua S.X."/>
        </authorList>
    </citation>
    <scope>NUCLEOTIDE SEQUENCE [LARGE SCALE GENOMIC DNA]</scope>
    <source>
        <strain evidence="2 3">F 1598</strain>
    </source>
</reference>
<evidence type="ECO:0000313" key="2">
    <source>
        <dbReference type="EMBL" id="KIM90002.1"/>
    </source>
</evidence>
<gene>
    <name evidence="2" type="ORF">PILCRDRAFT_812799</name>
</gene>
<dbReference type="EMBL" id="KN832974">
    <property type="protein sequence ID" value="KIM90002.1"/>
    <property type="molecule type" value="Genomic_DNA"/>
</dbReference>
<dbReference type="AlphaFoldDB" id="A0A0C3CJU0"/>
<dbReference type="Proteomes" id="UP000054166">
    <property type="component" value="Unassembled WGS sequence"/>
</dbReference>
<proteinExistence type="predicted"/>
<keyword evidence="3" id="KW-1185">Reference proteome</keyword>
<organism evidence="2 3">
    <name type="scientific">Piloderma croceum (strain F 1598)</name>
    <dbReference type="NCBI Taxonomy" id="765440"/>
    <lineage>
        <taxon>Eukaryota</taxon>
        <taxon>Fungi</taxon>
        <taxon>Dikarya</taxon>
        <taxon>Basidiomycota</taxon>
        <taxon>Agaricomycotina</taxon>
        <taxon>Agaricomycetes</taxon>
        <taxon>Agaricomycetidae</taxon>
        <taxon>Atheliales</taxon>
        <taxon>Atheliaceae</taxon>
        <taxon>Piloderma</taxon>
    </lineage>
</organism>
<feature type="region of interest" description="Disordered" evidence="1">
    <location>
        <begin position="22"/>
        <end position="68"/>
    </location>
</feature>
<evidence type="ECO:0000313" key="3">
    <source>
        <dbReference type="Proteomes" id="UP000054166"/>
    </source>
</evidence>
<dbReference type="InParanoid" id="A0A0C3CJU0"/>
<accession>A0A0C3CJU0</accession>
<feature type="compositionally biased region" description="Polar residues" evidence="1">
    <location>
        <begin position="30"/>
        <end position="41"/>
    </location>
</feature>
<evidence type="ECO:0000256" key="1">
    <source>
        <dbReference type="SAM" id="MobiDB-lite"/>
    </source>
</evidence>
<protein>
    <submittedName>
        <fullName evidence="2">Uncharacterized protein</fullName>
    </submittedName>
</protein>